<dbReference type="OrthoDB" id="1970909at2"/>
<dbReference type="Pfam" id="PF16160">
    <property type="entry name" value="DUF4866"/>
    <property type="match status" value="1"/>
</dbReference>
<reference evidence="5 6" key="1">
    <citation type="submission" date="2015-09" db="EMBL/GenBank/DDBJ databases">
        <authorList>
            <consortium name="Pathogen Informatics"/>
        </authorList>
    </citation>
    <scope>NUCLEOTIDE SEQUENCE [LARGE SCALE GENOMIC DNA]</scope>
    <source>
        <strain evidence="2 5">2789STDY5834866</strain>
        <strain evidence="1 6">2789STDY5834962</strain>
    </source>
</reference>
<dbReference type="EMBL" id="CYXR01000026">
    <property type="protein sequence ID" value="CUN12159.1"/>
    <property type="molecule type" value="Genomic_DNA"/>
</dbReference>
<evidence type="ECO:0000313" key="7">
    <source>
        <dbReference type="Proteomes" id="UP000260655"/>
    </source>
</evidence>
<evidence type="ECO:0000313" key="6">
    <source>
        <dbReference type="Proteomes" id="UP000095727"/>
    </source>
</evidence>
<dbReference type="EMBL" id="JABWDC010000033">
    <property type="protein sequence ID" value="NUN86813.1"/>
    <property type="molecule type" value="Genomic_DNA"/>
</dbReference>
<dbReference type="STRING" id="410072.ERS852525_03087"/>
<dbReference type="InterPro" id="IPR032357">
    <property type="entry name" value="DUF4866"/>
</dbReference>
<evidence type="ECO:0000313" key="8">
    <source>
        <dbReference type="Proteomes" id="UP000554488"/>
    </source>
</evidence>
<sequence>MATIFPREEKAEMLFDKILANPEACRRLKRTFYDAIDSGDEFVTENLPAKQFTAALFDAYENKDLTAFLMAVCQNSMFDLLRNAFLIPFKFNADGQTNPIFLTDEEGKLLENLPIHVKEKEYEKFRKVYQKRDKVKMYLAHGYKKRHCYDSETMETQEYKMGEHDGVLLIYELPDTVKEKKTEAEAYAAVWDIMMELQKELPNSVVYYGQDFLQEEGKRFDEMGVFLPLEHFSDRLERHIEKADQIVYGK</sequence>
<evidence type="ECO:0000313" key="1">
    <source>
        <dbReference type="EMBL" id="CUN12159.1"/>
    </source>
</evidence>
<dbReference type="EMBL" id="CYZK01000026">
    <property type="protein sequence ID" value="CUO76002.1"/>
    <property type="molecule type" value="Genomic_DNA"/>
</dbReference>
<dbReference type="Proteomes" id="UP000554488">
    <property type="component" value="Unassembled WGS sequence"/>
</dbReference>
<dbReference type="AlphaFoldDB" id="A0A173UBH9"/>
<evidence type="ECO:0000313" key="2">
    <source>
        <dbReference type="EMBL" id="CUO76002.1"/>
    </source>
</evidence>
<dbReference type="Proteomes" id="UP000260655">
    <property type="component" value="Unassembled WGS sequence"/>
</dbReference>
<reference evidence="3 8" key="3">
    <citation type="submission" date="2020-04" db="EMBL/GenBank/DDBJ databases">
        <authorList>
            <person name="Pieper L."/>
        </authorList>
    </citation>
    <scope>NUCLEOTIDE SEQUENCE [LARGE SCALE GENOMIC DNA]</scope>
    <source>
        <strain evidence="3 8">F22</strain>
    </source>
</reference>
<evidence type="ECO:0000313" key="4">
    <source>
        <dbReference type="EMBL" id="RGJ20907.1"/>
    </source>
</evidence>
<organism evidence="1 6">
    <name type="scientific">Coprococcus comes</name>
    <dbReference type="NCBI Taxonomy" id="410072"/>
    <lineage>
        <taxon>Bacteria</taxon>
        <taxon>Bacillati</taxon>
        <taxon>Bacillota</taxon>
        <taxon>Clostridia</taxon>
        <taxon>Lachnospirales</taxon>
        <taxon>Lachnospiraceae</taxon>
        <taxon>Coprococcus</taxon>
    </lineage>
</organism>
<reference evidence="4 7" key="2">
    <citation type="submission" date="2018-08" db="EMBL/GenBank/DDBJ databases">
        <title>A genome reference for cultivated species of the human gut microbiota.</title>
        <authorList>
            <person name="Zou Y."/>
            <person name="Xue W."/>
            <person name="Luo G."/>
        </authorList>
    </citation>
    <scope>NUCLEOTIDE SEQUENCE [LARGE SCALE GENOMIC DNA]</scope>
    <source>
        <strain evidence="4 7">TM07-19</strain>
    </source>
</reference>
<evidence type="ECO:0000313" key="5">
    <source>
        <dbReference type="Proteomes" id="UP000095362"/>
    </source>
</evidence>
<gene>
    <name evidence="4" type="ORF">DXD67_14315</name>
    <name evidence="2" type="ORF">ERS852481_02812</name>
    <name evidence="1" type="ORF">ERS852574_02835</name>
    <name evidence="3" type="ORF">HUU93_09430</name>
</gene>
<dbReference type="PaxDb" id="410072-ERS852525_03087"/>
<protein>
    <submittedName>
        <fullName evidence="3">DUF4866 domain-containing protein</fullName>
    </submittedName>
</protein>
<dbReference type="RefSeq" id="WP_055158184.1">
    <property type="nucleotide sequence ID" value="NZ_CYXR01000026.1"/>
</dbReference>
<dbReference type="Proteomes" id="UP000095362">
    <property type="component" value="Unassembled WGS sequence"/>
</dbReference>
<dbReference type="Proteomes" id="UP000095727">
    <property type="component" value="Unassembled WGS sequence"/>
</dbReference>
<dbReference type="EMBL" id="QSOV01000021">
    <property type="protein sequence ID" value="RGJ20907.1"/>
    <property type="molecule type" value="Genomic_DNA"/>
</dbReference>
<accession>A0A173UBH9</accession>
<name>A0A173UBH9_9FIRM</name>
<proteinExistence type="predicted"/>
<evidence type="ECO:0000313" key="3">
    <source>
        <dbReference type="EMBL" id="NUN86813.1"/>
    </source>
</evidence>
<reference evidence="3 8" key="4">
    <citation type="submission" date="2020-07" db="EMBL/GenBank/DDBJ databases">
        <title>Bacterial metabolism rescues the inhibition of intestinal drug absorption by food and drug additives.</title>
        <authorList>
            <person name="Zou L."/>
            <person name="Spanogiannopoulos P."/>
            <person name="Chien H.-C."/>
            <person name="Pieper L.M."/>
            <person name="Cai W."/>
            <person name="Khuri N."/>
            <person name="Pottel J."/>
            <person name="Vora B."/>
            <person name="Ni Z."/>
            <person name="Tsakalozou E."/>
            <person name="Zhang W."/>
            <person name="Shoichet B.K."/>
            <person name="Giacomini K.M."/>
            <person name="Turnbaugh P.J."/>
        </authorList>
    </citation>
    <scope>NUCLEOTIDE SEQUENCE [LARGE SCALE GENOMIC DNA]</scope>
    <source>
        <strain evidence="3 8">F22</strain>
    </source>
</reference>